<dbReference type="Proteomes" id="UP000722485">
    <property type="component" value="Unassembled WGS sequence"/>
</dbReference>
<accession>A0A9P5HJX5</accession>
<name>A0A9P5HJX5_9HYPO</name>
<organism evidence="1 2">
    <name type="scientific">Cylindrodendrum hubeiense</name>
    <dbReference type="NCBI Taxonomy" id="595255"/>
    <lineage>
        <taxon>Eukaryota</taxon>
        <taxon>Fungi</taxon>
        <taxon>Dikarya</taxon>
        <taxon>Ascomycota</taxon>
        <taxon>Pezizomycotina</taxon>
        <taxon>Sordariomycetes</taxon>
        <taxon>Hypocreomycetidae</taxon>
        <taxon>Hypocreales</taxon>
        <taxon>Nectriaceae</taxon>
        <taxon>Cylindrodendrum</taxon>
    </lineage>
</organism>
<reference evidence="1" key="1">
    <citation type="submission" date="2020-03" db="EMBL/GenBank/DDBJ databases">
        <title>Draft Genome Sequence of Cylindrodendrum hubeiense.</title>
        <authorList>
            <person name="Buettner E."/>
            <person name="Kellner H."/>
        </authorList>
    </citation>
    <scope>NUCLEOTIDE SEQUENCE</scope>
    <source>
        <strain evidence="1">IHI 201604</strain>
    </source>
</reference>
<comment type="caution">
    <text evidence="1">The sequence shown here is derived from an EMBL/GenBank/DDBJ whole genome shotgun (WGS) entry which is preliminary data.</text>
</comment>
<evidence type="ECO:0000313" key="2">
    <source>
        <dbReference type="Proteomes" id="UP000722485"/>
    </source>
</evidence>
<dbReference type="EMBL" id="JAANBB010000022">
    <property type="protein sequence ID" value="KAF7555236.1"/>
    <property type="molecule type" value="Genomic_DNA"/>
</dbReference>
<dbReference type="OrthoDB" id="4436466at2759"/>
<gene>
    <name evidence="1" type="ORF">G7Z17_g2335</name>
</gene>
<proteinExistence type="predicted"/>
<dbReference type="AlphaFoldDB" id="A0A9P5HJX5"/>
<keyword evidence="2" id="KW-1185">Reference proteome</keyword>
<evidence type="ECO:0000313" key="1">
    <source>
        <dbReference type="EMBL" id="KAF7555236.1"/>
    </source>
</evidence>
<sequence>MSPLPKLKKSIQLGAATGAITLGTFSIWARNCHIENRPQGMESIMQSPLYHKLNPESNPAIYDRCIRYVDFSLISPELLEDARCGGPKLVNAFSGGLWGSSGESEPWFLVQRKYLEFKYRNEATAHQTWDVDDILKDNYEQGSRSSPSLNTRPVADNFVERGQAYVKSSEPANLNN</sequence>
<protein>
    <submittedName>
        <fullName evidence="1">Uncharacterized protein</fullName>
    </submittedName>
</protein>